<evidence type="ECO:0000313" key="2">
    <source>
        <dbReference type="EMBL" id="RXK35986.1"/>
    </source>
</evidence>
<dbReference type="Proteomes" id="UP000289152">
    <property type="component" value="Unassembled WGS sequence"/>
</dbReference>
<organism evidence="2 3">
    <name type="scientific">Tremella mesenterica</name>
    <name type="common">Jelly fungus</name>
    <dbReference type="NCBI Taxonomy" id="5217"/>
    <lineage>
        <taxon>Eukaryota</taxon>
        <taxon>Fungi</taxon>
        <taxon>Dikarya</taxon>
        <taxon>Basidiomycota</taxon>
        <taxon>Agaricomycotina</taxon>
        <taxon>Tremellomycetes</taxon>
        <taxon>Tremellales</taxon>
        <taxon>Tremellaceae</taxon>
        <taxon>Tremella</taxon>
    </lineage>
</organism>
<sequence length="291" mass="32143">MDEKTLRIIVLEVKSPCHVLPTDLGSSQIEADFEIWPSVVVKKLILYTPVIYPVANKQTTSDPILQMSSQPLQVLPHDISASLKLRGAPTISRDRLVRSTYIRPAPRLLRLPESLRSPHNGEGDLPPGAAVGTRGESGSPPTPLVTSALSSYSQSGQGGTYEMTPASRFGKESKEPVKSDDLDADKQSTSEIHLPENLVTHTNFTFTWDPKDEVFRLTGVPSGTSPSSLSEGRRTSAFDGNSYRNAHAQAPHKHNGNTEGKKSMHQFYMSLYLSHYTHTHKTRDDRIKFRG</sequence>
<accession>A0A4Q1BDF2</accession>
<dbReference type="EMBL" id="SDIL01000113">
    <property type="protein sequence ID" value="RXK35986.1"/>
    <property type="molecule type" value="Genomic_DNA"/>
</dbReference>
<keyword evidence="3" id="KW-1185">Reference proteome</keyword>
<reference evidence="2 3" key="1">
    <citation type="submission" date="2016-06" db="EMBL/GenBank/DDBJ databases">
        <title>Evolution of pathogenesis and genome organization in the Tremellales.</title>
        <authorList>
            <person name="Cuomo C."/>
            <person name="Litvintseva A."/>
            <person name="Heitman J."/>
            <person name="Chen Y."/>
            <person name="Sun S."/>
            <person name="Springer D."/>
            <person name="Dromer F."/>
            <person name="Young S."/>
            <person name="Zeng Q."/>
            <person name="Chapman S."/>
            <person name="Gujja S."/>
            <person name="Saif S."/>
            <person name="Birren B."/>
        </authorList>
    </citation>
    <scope>NUCLEOTIDE SEQUENCE [LARGE SCALE GENOMIC DNA]</scope>
    <source>
        <strain evidence="2 3">ATCC 28783</strain>
    </source>
</reference>
<feature type="region of interest" description="Disordered" evidence="1">
    <location>
        <begin position="112"/>
        <end position="182"/>
    </location>
</feature>
<proteinExistence type="predicted"/>
<feature type="compositionally biased region" description="Basic and acidic residues" evidence="1">
    <location>
        <begin position="169"/>
        <end position="182"/>
    </location>
</feature>
<name>A0A4Q1BDF2_TREME</name>
<dbReference type="AlphaFoldDB" id="A0A4Q1BDF2"/>
<comment type="caution">
    <text evidence="2">The sequence shown here is derived from an EMBL/GenBank/DDBJ whole genome shotgun (WGS) entry which is preliminary data.</text>
</comment>
<dbReference type="InParanoid" id="A0A4Q1BDF2"/>
<gene>
    <name evidence="2" type="ORF">M231_06755</name>
</gene>
<protein>
    <submittedName>
        <fullName evidence="2">Uncharacterized protein</fullName>
    </submittedName>
</protein>
<evidence type="ECO:0000256" key="1">
    <source>
        <dbReference type="SAM" id="MobiDB-lite"/>
    </source>
</evidence>
<evidence type="ECO:0000313" key="3">
    <source>
        <dbReference type="Proteomes" id="UP000289152"/>
    </source>
</evidence>